<dbReference type="PROSITE" id="PS51257">
    <property type="entry name" value="PROKAR_LIPOPROTEIN"/>
    <property type="match status" value="1"/>
</dbReference>
<evidence type="ECO:0000256" key="7">
    <source>
        <dbReference type="ARBA" id="ARBA00022927"/>
    </source>
</evidence>
<dbReference type="KEGG" id="lri:NCTC12151_02041"/>
<keyword evidence="16" id="KW-1185">Reference proteome</keyword>
<feature type="signal peptide" evidence="14">
    <location>
        <begin position="1"/>
        <end position="23"/>
    </location>
</feature>
<evidence type="ECO:0000256" key="10">
    <source>
        <dbReference type="ARBA" id="ARBA00023186"/>
    </source>
</evidence>
<gene>
    <name evidence="13 15" type="primary">lolB</name>
    <name evidence="15" type="ORF">NCTC12151_02041</name>
</gene>
<evidence type="ECO:0000256" key="5">
    <source>
        <dbReference type="ARBA" id="ARBA00022448"/>
    </source>
</evidence>
<evidence type="ECO:0000256" key="14">
    <source>
        <dbReference type="SAM" id="SignalP"/>
    </source>
</evidence>
<comment type="similarity">
    <text evidence="2 13">Belongs to the LolB family.</text>
</comment>
<sequence>MKKFLRPTSFITLLPLASVLLTACTITDKPGQTGTTPEWKTHEQQVKALAQYETRGAFAYLTDSQKLYARFYWQQQNPEQYRLVLTNPLGNTVMELNVQPGMVQLVDDKGQRYVSDNAEKMIHQLTGMTIPLENMRQWMIGLPANAEDFTLTPEGRLKKITLEQNGQQWTVEYRNYDTEAQPVLPSLVEITHGDERIKLKMDNWTRQ</sequence>
<keyword evidence="7 13" id="KW-0653">Protein transport</keyword>
<keyword evidence="11 13" id="KW-0998">Cell outer membrane</keyword>
<dbReference type="Gene3D" id="2.50.20.10">
    <property type="entry name" value="Lipoprotein localisation LolA/LolB/LppX"/>
    <property type="match status" value="1"/>
</dbReference>
<evidence type="ECO:0000256" key="2">
    <source>
        <dbReference type="ARBA" id="ARBA00009696"/>
    </source>
</evidence>
<dbReference type="SUPFAM" id="SSF89392">
    <property type="entry name" value="Prokaryotic lipoproteins and lipoprotein localization factors"/>
    <property type="match status" value="1"/>
</dbReference>
<evidence type="ECO:0000256" key="4">
    <source>
        <dbReference type="ARBA" id="ARBA00016202"/>
    </source>
</evidence>
<accession>A0A2X4UNG1</accession>
<comment type="subcellular location">
    <subcellularLocation>
        <location evidence="1 13">Cell outer membrane</location>
        <topology evidence="1 13">Lipid-anchor</topology>
    </subcellularLocation>
</comment>
<organism evidence="15 16">
    <name type="scientific">Leminorella richardii</name>
    <dbReference type="NCBI Taxonomy" id="158841"/>
    <lineage>
        <taxon>Bacteria</taxon>
        <taxon>Pseudomonadati</taxon>
        <taxon>Pseudomonadota</taxon>
        <taxon>Gammaproteobacteria</taxon>
        <taxon>Enterobacterales</taxon>
        <taxon>Budviciaceae</taxon>
        <taxon>Leminorella</taxon>
    </lineage>
</organism>
<reference evidence="15 16" key="1">
    <citation type="submission" date="2018-06" db="EMBL/GenBank/DDBJ databases">
        <authorList>
            <consortium name="Pathogen Informatics"/>
            <person name="Doyle S."/>
        </authorList>
    </citation>
    <scope>NUCLEOTIDE SEQUENCE [LARGE SCALE GENOMIC DNA]</scope>
    <source>
        <strain evidence="15 16">NCTC12151</strain>
    </source>
</reference>
<evidence type="ECO:0000313" key="15">
    <source>
        <dbReference type="EMBL" id="SQI41376.1"/>
    </source>
</evidence>
<dbReference type="NCBIfam" id="TIGR00548">
    <property type="entry name" value="lolB"/>
    <property type="match status" value="1"/>
</dbReference>
<keyword evidence="9 13" id="KW-0564">Palmitate</keyword>
<evidence type="ECO:0000256" key="1">
    <source>
        <dbReference type="ARBA" id="ARBA00004459"/>
    </source>
</evidence>
<name>A0A2X4UNG1_9GAMM</name>
<evidence type="ECO:0000256" key="11">
    <source>
        <dbReference type="ARBA" id="ARBA00023237"/>
    </source>
</evidence>
<feature type="chain" id="PRO_5016105684" description="Outer-membrane lipoprotein LolB" evidence="14">
    <location>
        <begin position="24"/>
        <end position="207"/>
    </location>
</feature>
<dbReference type="InterPro" id="IPR029046">
    <property type="entry name" value="LolA/LolB/LppX"/>
</dbReference>
<proteinExistence type="inferred from homology"/>
<protein>
    <recommendedName>
        <fullName evidence="4 13">Outer-membrane lipoprotein LolB</fullName>
    </recommendedName>
</protein>
<evidence type="ECO:0000256" key="8">
    <source>
        <dbReference type="ARBA" id="ARBA00023136"/>
    </source>
</evidence>
<dbReference type="HAMAP" id="MF_00233">
    <property type="entry name" value="LolB"/>
    <property type="match status" value="1"/>
</dbReference>
<comment type="subunit">
    <text evidence="3 13">Monomer.</text>
</comment>
<keyword evidence="12 13" id="KW-0449">Lipoprotein</keyword>
<evidence type="ECO:0000256" key="3">
    <source>
        <dbReference type="ARBA" id="ARBA00011245"/>
    </source>
</evidence>
<comment type="function">
    <text evidence="13">Plays a critical role in the incorporation of lipoproteins in the outer membrane after they are released by the LolA protein.</text>
</comment>
<dbReference type="Proteomes" id="UP000249005">
    <property type="component" value="Chromosome 1"/>
</dbReference>
<evidence type="ECO:0000256" key="12">
    <source>
        <dbReference type="ARBA" id="ARBA00023288"/>
    </source>
</evidence>
<keyword evidence="8 13" id="KW-0472">Membrane</keyword>
<evidence type="ECO:0000256" key="6">
    <source>
        <dbReference type="ARBA" id="ARBA00022729"/>
    </source>
</evidence>
<dbReference type="AlphaFoldDB" id="A0A2X4UNG1"/>
<evidence type="ECO:0000256" key="13">
    <source>
        <dbReference type="HAMAP-Rule" id="MF_00233"/>
    </source>
</evidence>
<dbReference type="GO" id="GO:0009279">
    <property type="term" value="C:cell outer membrane"/>
    <property type="evidence" value="ECO:0007669"/>
    <property type="project" value="UniProtKB-SubCell"/>
</dbReference>
<keyword evidence="6 13" id="KW-0732">Signal</keyword>
<evidence type="ECO:0000313" key="16">
    <source>
        <dbReference type="Proteomes" id="UP000249005"/>
    </source>
</evidence>
<dbReference type="GO" id="GO:0015031">
    <property type="term" value="P:protein transport"/>
    <property type="evidence" value="ECO:0007669"/>
    <property type="project" value="UniProtKB-KW"/>
</dbReference>
<dbReference type="InterPro" id="IPR004565">
    <property type="entry name" value="OM_lipoprot_LolB"/>
</dbReference>
<evidence type="ECO:0000256" key="9">
    <source>
        <dbReference type="ARBA" id="ARBA00023139"/>
    </source>
</evidence>
<dbReference type="GO" id="GO:0044874">
    <property type="term" value="P:lipoprotein localization to outer membrane"/>
    <property type="evidence" value="ECO:0007669"/>
    <property type="project" value="UniProtKB-UniRule"/>
</dbReference>
<dbReference type="CDD" id="cd16326">
    <property type="entry name" value="LolB"/>
    <property type="match status" value="1"/>
</dbReference>
<dbReference type="RefSeq" id="WP_111740546.1">
    <property type="nucleotide sequence ID" value="NZ_LR698987.1"/>
</dbReference>
<dbReference type="OrthoDB" id="9797618at2"/>
<dbReference type="Pfam" id="PF03550">
    <property type="entry name" value="LolB"/>
    <property type="match status" value="1"/>
</dbReference>
<keyword evidence="10 13" id="KW-0143">Chaperone</keyword>
<dbReference type="EMBL" id="LS483470">
    <property type="protein sequence ID" value="SQI41376.1"/>
    <property type="molecule type" value="Genomic_DNA"/>
</dbReference>
<keyword evidence="5 13" id="KW-0813">Transport</keyword>